<dbReference type="RefSeq" id="WP_242713104.1">
    <property type="nucleotide sequence ID" value="NZ_JALDAX010000022.1"/>
</dbReference>
<dbReference type="Proteomes" id="UP001165270">
    <property type="component" value="Unassembled WGS sequence"/>
</dbReference>
<name>A0ABS9XU09_9ACTN</name>
<gene>
    <name evidence="1" type="ORF">MQN93_38290</name>
</gene>
<protein>
    <submittedName>
        <fullName evidence="1">Uncharacterized protein</fullName>
    </submittedName>
</protein>
<dbReference type="EMBL" id="JALDAX010000022">
    <property type="protein sequence ID" value="MCI3245576.1"/>
    <property type="molecule type" value="Genomic_DNA"/>
</dbReference>
<evidence type="ECO:0000313" key="1">
    <source>
        <dbReference type="EMBL" id="MCI3245576.1"/>
    </source>
</evidence>
<proteinExistence type="predicted"/>
<accession>A0ABS9XU09</accession>
<evidence type="ECO:0000313" key="2">
    <source>
        <dbReference type="Proteomes" id="UP001165270"/>
    </source>
</evidence>
<sequence>MSAMPGKVCVDGVAEVAGEKVFVLHLIQARDPGLVDRPFFAAYDEGATWFTDLKPAFGAAEFMPGLEPG</sequence>
<reference evidence="1" key="1">
    <citation type="submission" date="2022-03" db="EMBL/GenBank/DDBJ databases">
        <title>Streptomyces 7R015 and 7R016 isolated from Barleria lupulina in Thailand.</title>
        <authorList>
            <person name="Kanchanasin P."/>
            <person name="Phongsopitanun W."/>
            <person name="Tanasupawat S."/>
        </authorList>
    </citation>
    <scope>NUCLEOTIDE SEQUENCE</scope>
    <source>
        <strain evidence="1">7R016</strain>
    </source>
</reference>
<comment type="caution">
    <text evidence="1">The sequence shown here is derived from an EMBL/GenBank/DDBJ whole genome shotgun (WGS) entry which is preliminary data.</text>
</comment>
<keyword evidence="2" id="KW-1185">Reference proteome</keyword>
<organism evidence="1 2">
    <name type="scientific">Streptomyces spinosisporus</name>
    <dbReference type="NCBI Taxonomy" id="2927582"/>
    <lineage>
        <taxon>Bacteria</taxon>
        <taxon>Bacillati</taxon>
        <taxon>Actinomycetota</taxon>
        <taxon>Actinomycetes</taxon>
        <taxon>Kitasatosporales</taxon>
        <taxon>Streptomycetaceae</taxon>
        <taxon>Streptomyces</taxon>
    </lineage>
</organism>